<dbReference type="Proteomes" id="UP000184383">
    <property type="component" value="Unassembled WGS sequence"/>
</dbReference>
<organism evidence="1 2">
    <name type="scientific">Aspergillus wentii DTO 134E9</name>
    <dbReference type="NCBI Taxonomy" id="1073089"/>
    <lineage>
        <taxon>Eukaryota</taxon>
        <taxon>Fungi</taxon>
        <taxon>Dikarya</taxon>
        <taxon>Ascomycota</taxon>
        <taxon>Pezizomycotina</taxon>
        <taxon>Eurotiomycetes</taxon>
        <taxon>Eurotiomycetidae</taxon>
        <taxon>Eurotiales</taxon>
        <taxon>Aspergillaceae</taxon>
        <taxon>Aspergillus</taxon>
        <taxon>Aspergillus subgen. Cremei</taxon>
    </lineage>
</organism>
<dbReference type="AlphaFoldDB" id="A0A1L9RYV0"/>
<evidence type="ECO:0000313" key="1">
    <source>
        <dbReference type="EMBL" id="OJJ40109.1"/>
    </source>
</evidence>
<dbReference type="GeneID" id="63749638"/>
<dbReference type="EMBL" id="KV878209">
    <property type="protein sequence ID" value="OJJ40109.1"/>
    <property type="molecule type" value="Genomic_DNA"/>
</dbReference>
<dbReference type="SUPFAM" id="SSF52833">
    <property type="entry name" value="Thioredoxin-like"/>
    <property type="match status" value="1"/>
</dbReference>
<protein>
    <recommendedName>
        <fullName evidence="3">Thioredoxin domain-containing protein</fullName>
    </recommendedName>
</protein>
<dbReference type="RefSeq" id="XP_040693785.1">
    <property type="nucleotide sequence ID" value="XM_040833790.1"/>
</dbReference>
<dbReference type="VEuPathDB" id="FungiDB:ASPWEDRAFT_33442"/>
<reference evidence="2" key="1">
    <citation type="journal article" date="2017" name="Genome Biol.">
        <title>Comparative genomics reveals high biological diversity and specific adaptations in the industrially and medically important fungal genus Aspergillus.</title>
        <authorList>
            <person name="de Vries R.P."/>
            <person name="Riley R."/>
            <person name="Wiebenga A."/>
            <person name="Aguilar-Osorio G."/>
            <person name="Amillis S."/>
            <person name="Uchima C.A."/>
            <person name="Anderluh G."/>
            <person name="Asadollahi M."/>
            <person name="Askin M."/>
            <person name="Barry K."/>
            <person name="Battaglia E."/>
            <person name="Bayram O."/>
            <person name="Benocci T."/>
            <person name="Braus-Stromeyer S.A."/>
            <person name="Caldana C."/>
            <person name="Canovas D."/>
            <person name="Cerqueira G.C."/>
            <person name="Chen F."/>
            <person name="Chen W."/>
            <person name="Choi C."/>
            <person name="Clum A."/>
            <person name="Dos Santos R.A."/>
            <person name="Damasio A.R."/>
            <person name="Diallinas G."/>
            <person name="Emri T."/>
            <person name="Fekete E."/>
            <person name="Flipphi M."/>
            <person name="Freyberg S."/>
            <person name="Gallo A."/>
            <person name="Gournas C."/>
            <person name="Habgood R."/>
            <person name="Hainaut M."/>
            <person name="Harispe M.L."/>
            <person name="Henrissat B."/>
            <person name="Hilden K.S."/>
            <person name="Hope R."/>
            <person name="Hossain A."/>
            <person name="Karabika E."/>
            <person name="Karaffa L."/>
            <person name="Karanyi Z."/>
            <person name="Krasevec N."/>
            <person name="Kuo A."/>
            <person name="Kusch H."/>
            <person name="LaButti K."/>
            <person name="Lagendijk E.L."/>
            <person name="Lapidus A."/>
            <person name="Levasseur A."/>
            <person name="Lindquist E."/>
            <person name="Lipzen A."/>
            <person name="Logrieco A.F."/>
            <person name="MacCabe A."/>
            <person name="Maekelae M.R."/>
            <person name="Malavazi I."/>
            <person name="Melin P."/>
            <person name="Meyer V."/>
            <person name="Mielnichuk N."/>
            <person name="Miskei M."/>
            <person name="Molnar A.P."/>
            <person name="Mule G."/>
            <person name="Ngan C.Y."/>
            <person name="Orejas M."/>
            <person name="Orosz E."/>
            <person name="Ouedraogo J.P."/>
            <person name="Overkamp K.M."/>
            <person name="Park H.-S."/>
            <person name="Perrone G."/>
            <person name="Piumi F."/>
            <person name="Punt P.J."/>
            <person name="Ram A.F."/>
            <person name="Ramon A."/>
            <person name="Rauscher S."/>
            <person name="Record E."/>
            <person name="Riano-Pachon D.M."/>
            <person name="Robert V."/>
            <person name="Roehrig J."/>
            <person name="Ruller R."/>
            <person name="Salamov A."/>
            <person name="Salih N.S."/>
            <person name="Samson R.A."/>
            <person name="Sandor E."/>
            <person name="Sanguinetti M."/>
            <person name="Schuetze T."/>
            <person name="Sepcic K."/>
            <person name="Shelest E."/>
            <person name="Sherlock G."/>
            <person name="Sophianopoulou V."/>
            <person name="Squina F.M."/>
            <person name="Sun H."/>
            <person name="Susca A."/>
            <person name="Todd R.B."/>
            <person name="Tsang A."/>
            <person name="Unkles S.E."/>
            <person name="van de Wiele N."/>
            <person name="van Rossen-Uffink D."/>
            <person name="Oliveira J.V."/>
            <person name="Vesth T.C."/>
            <person name="Visser J."/>
            <person name="Yu J.-H."/>
            <person name="Zhou M."/>
            <person name="Andersen M.R."/>
            <person name="Archer D.B."/>
            <person name="Baker S.E."/>
            <person name="Benoit I."/>
            <person name="Brakhage A.A."/>
            <person name="Braus G.H."/>
            <person name="Fischer R."/>
            <person name="Frisvad J.C."/>
            <person name="Goldman G.H."/>
            <person name="Houbraken J."/>
            <person name="Oakley B."/>
            <person name="Pocsi I."/>
            <person name="Scazzocchio C."/>
            <person name="Seiboth B."/>
            <person name="vanKuyk P.A."/>
            <person name="Wortman J."/>
            <person name="Dyer P.S."/>
            <person name="Grigoriev I.V."/>
        </authorList>
    </citation>
    <scope>NUCLEOTIDE SEQUENCE [LARGE SCALE GENOMIC DNA]</scope>
    <source>
        <strain evidence="2">DTO 134E9</strain>
    </source>
</reference>
<evidence type="ECO:0008006" key="3">
    <source>
        <dbReference type="Google" id="ProtNLM"/>
    </source>
</evidence>
<gene>
    <name evidence="1" type="ORF">ASPWEDRAFT_33442</name>
</gene>
<dbReference type="Gene3D" id="3.40.30.10">
    <property type="entry name" value="Glutaredoxin"/>
    <property type="match status" value="1"/>
</dbReference>
<dbReference type="InterPro" id="IPR036249">
    <property type="entry name" value="Thioredoxin-like_sf"/>
</dbReference>
<dbReference type="OrthoDB" id="4361376at2759"/>
<evidence type="ECO:0000313" key="2">
    <source>
        <dbReference type="Proteomes" id="UP000184383"/>
    </source>
</evidence>
<sequence>MPVETVQDPGQVFEAIDSGNKTIVHYWAPWMGPESPFMPIFWEANEDRGEEINFLVVDSGFVHPQHSPDEMPLTVLYNGGEEVDTAPLDPDEIQGLIERA</sequence>
<keyword evidence="2" id="KW-1185">Reference proteome</keyword>
<proteinExistence type="predicted"/>
<accession>A0A1L9RYV0</accession>
<name>A0A1L9RYV0_ASPWE</name>